<dbReference type="SUPFAM" id="SSF48452">
    <property type="entry name" value="TPR-like"/>
    <property type="match status" value="1"/>
</dbReference>
<feature type="coiled-coil region" evidence="1">
    <location>
        <begin position="82"/>
        <end position="140"/>
    </location>
</feature>
<reference evidence="3 4" key="1">
    <citation type="journal article" date="2014" name="Gene">
        <title>A comparative genomic analysis of the alkalitolerant soil bacterium Bacillus lehensis G1.</title>
        <authorList>
            <person name="Noor Y.M."/>
            <person name="Samsulrizal N.H."/>
            <person name="Jema'on N.A."/>
            <person name="Low K.O."/>
            <person name="Ramli A.N."/>
            <person name="Alias N.I."/>
            <person name="Damis S.I."/>
            <person name="Fuzi S.F."/>
            <person name="Isa M.N."/>
            <person name="Murad A.M."/>
            <person name="Raih M.F."/>
            <person name="Bakar F.D."/>
            <person name="Najimudin N."/>
            <person name="Mahadi N.M."/>
            <person name="Illias R.M."/>
        </authorList>
    </citation>
    <scope>NUCLEOTIDE SEQUENCE [LARGE SCALE GENOMIC DNA]</scope>
    <source>
        <strain evidence="3 4">G1</strain>
    </source>
</reference>
<dbReference type="InterPro" id="IPR041315">
    <property type="entry name" value="PlcR_TPR"/>
</dbReference>
<dbReference type="PROSITE" id="PS50943">
    <property type="entry name" value="HTH_CROC1"/>
    <property type="match status" value="1"/>
</dbReference>
<accession>A0A060LXZ7</accession>
<dbReference type="PATRIC" id="fig|1246626.3.peg.2067"/>
<dbReference type="CDD" id="cd00093">
    <property type="entry name" value="HTH_XRE"/>
    <property type="match status" value="1"/>
</dbReference>
<feature type="domain" description="HTH cro/C1-type" evidence="2">
    <location>
        <begin position="9"/>
        <end position="62"/>
    </location>
</feature>
<sequence>MKGEIARKVRHLRKKNALTQAELSKSICTQAQISNIEKGVLNPSSITLFHIAQRLNVDMNYFFENQLEHAHCSQTTKDQIRLDAMKGEYENVREQLEAANLSSDDPFSLWHEALCAHYTNQATEEAIAKLKKAYDTEETMCNKLYMLADLGAIYDQVGMEEDAYHCFQTLLHRLDEQSPHVHYVSLYIRAYLGNAEYLFKKGNYAEAEHYCLAGEQMCLDYQVLIGLAQFFFIYGQCLLKRFHYHDARIYLKKAKKLLYIEKNRVKMDQIDALLALCRT</sequence>
<dbReference type="AlphaFoldDB" id="A0A060LXZ7"/>
<evidence type="ECO:0000256" key="1">
    <source>
        <dbReference type="SAM" id="Coils"/>
    </source>
</evidence>
<dbReference type="KEGG" id="ble:BleG1_2067"/>
<dbReference type="EMBL" id="CP003923">
    <property type="protein sequence ID" value="AIC94645.1"/>
    <property type="molecule type" value="Genomic_DNA"/>
</dbReference>
<dbReference type="InterPro" id="IPR053163">
    <property type="entry name" value="HTH-type_regulator_Rgg"/>
</dbReference>
<dbReference type="GO" id="GO:0003677">
    <property type="term" value="F:DNA binding"/>
    <property type="evidence" value="ECO:0007669"/>
    <property type="project" value="InterPro"/>
</dbReference>
<evidence type="ECO:0000313" key="3">
    <source>
        <dbReference type="EMBL" id="AIC94645.1"/>
    </source>
</evidence>
<dbReference type="eggNOG" id="COG1396">
    <property type="taxonomic scope" value="Bacteria"/>
</dbReference>
<dbReference type="Pfam" id="PF18768">
    <property type="entry name" value="RNPP_C"/>
    <property type="match status" value="1"/>
</dbReference>
<dbReference type="Pfam" id="PF01381">
    <property type="entry name" value="HTH_3"/>
    <property type="match status" value="1"/>
</dbReference>
<keyword evidence="4" id="KW-1185">Reference proteome</keyword>
<dbReference type="STRING" id="1246626.BleG1_2067"/>
<dbReference type="PANTHER" id="PTHR37038">
    <property type="entry name" value="TRANSCRIPTIONAL REGULATOR-RELATED"/>
    <property type="match status" value="1"/>
</dbReference>
<dbReference type="Proteomes" id="UP000027142">
    <property type="component" value="Chromosome"/>
</dbReference>
<dbReference type="HOGENOM" id="CLU_053304_1_0_9"/>
<dbReference type="OrthoDB" id="1150409at2"/>
<name>A0A060LXZ7_9BACI</name>
<dbReference type="RefSeq" id="WP_051667526.1">
    <property type="nucleotide sequence ID" value="NZ_CP003923.1"/>
</dbReference>
<organism evidence="3 4">
    <name type="scientific">Shouchella lehensis G1</name>
    <dbReference type="NCBI Taxonomy" id="1246626"/>
    <lineage>
        <taxon>Bacteria</taxon>
        <taxon>Bacillati</taxon>
        <taxon>Bacillota</taxon>
        <taxon>Bacilli</taxon>
        <taxon>Bacillales</taxon>
        <taxon>Bacillaceae</taxon>
        <taxon>Shouchella</taxon>
    </lineage>
</organism>
<protein>
    <recommendedName>
        <fullName evidence="2">HTH cro/C1-type domain-containing protein</fullName>
    </recommendedName>
</protein>
<dbReference type="SMART" id="SM00530">
    <property type="entry name" value="HTH_XRE"/>
    <property type="match status" value="1"/>
</dbReference>
<dbReference type="InterPro" id="IPR001387">
    <property type="entry name" value="Cro/C1-type_HTH"/>
</dbReference>
<dbReference type="InterPro" id="IPR011990">
    <property type="entry name" value="TPR-like_helical_dom_sf"/>
</dbReference>
<evidence type="ECO:0000259" key="2">
    <source>
        <dbReference type="PROSITE" id="PS50943"/>
    </source>
</evidence>
<proteinExistence type="predicted"/>
<evidence type="ECO:0000313" key="4">
    <source>
        <dbReference type="Proteomes" id="UP000027142"/>
    </source>
</evidence>
<gene>
    <name evidence="3" type="ORF">BleG1_2067</name>
</gene>
<dbReference type="Gene3D" id="1.25.40.10">
    <property type="entry name" value="Tetratricopeptide repeat domain"/>
    <property type="match status" value="1"/>
</dbReference>
<dbReference type="InterPro" id="IPR010982">
    <property type="entry name" value="Lambda_DNA-bd_dom_sf"/>
</dbReference>
<dbReference type="SUPFAM" id="SSF47413">
    <property type="entry name" value="lambda repressor-like DNA-binding domains"/>
    <property type="match status" value="1"/>
</dbReference>
<keyword evidence="1" id="KW-0175">Coiled coil</keyword>
<dbReference type="PANTHER" id="PTHR37038:SF14">
    <property type="entry name" value="TRANSCRIPTIONAL ACTIVATOR"/>
    <property type="match status" value="1"/>
</dbReference>